<evidence type="ECO:0000313" key="2">
    <source>
        <dbReference type="EMBL" id="GAA1501345.1"/>
    </source>
</evidence>
<evidence type="ECO:0000256" key="1">
    <source>
        <dbReference type="SAM" id="Phobius"/>
    </source>
</evidence>
<organism evidence="2 3">
    <name type="scientific">Dactylosporangium maewongense</name>
    <dbReference type="NCBI Taxonomy" id="634393"/>
    <lineage>
        <taxon>Bacteria</taxon>
        <taxon>Bacillati</taxon>
        <taxon>Actinomycetota</taxon>
        <taxon>Actinomycetes</taxon>
        <taxon>Micromonosporales</taxon>
        <taxon>Micromonosporaceae</taxon>
        <taxon>Dactylosporangium</taxon>
    </lineage>
</organism>
<keyword evidence="1" id="KW-0472">Membrane</keyword>
<comment type="caution">
    <text evidence="2">The sequence shown here is derived from an EMBL/GenBank/DDBJ whole genome shotgun (WGS) entry which is preliminary data.</text>
</comment>
<accession>A0ABN1ZNB7</accession>
<feature type="transmembrane region" description="Helical" evidence="1">
    <location>
        <begin position="164"/>
        <end position="185"/>
    </location>
</feature>
<dbReference type="Proteomes" id="UP001501470">
    <property type="component" value="Unassembled WGS sequence"/>
</dbReference>
<dbReference type="EMBL" id="BAAAQD010000001">
    <property type="protein sequence ID" value="GAA1501345.1"/>
    <property type="molecule type" value="Genomic_DNA"/>
</dbReference>
<feature type="transmembrane region" description="Helical" evidence="1">
    <location>
        <begin position="43"/>
        <end position="63"/>
    </location>
</feature>
<gene>
    <name evidence="2" type="ORF">GCM10009827_010350</name>
</gene>
<dbReference type="RefSeq" id="WP_344499984.1">
    <property type="nucleotide sequence ID" value="NZ_BAAAQD010000001.1"/>
</dbReference>
<proteinExistence type="predicted"/>
<keyword evidence="1" id="KW-0812">Transmembrane</keyword>
<evidence type="ECO:0008006" key="4">
    <source>
        <dbReference type="Google" id="ProtNLM"/>
    </source>
</evidence>
<sequence length="186" mass="18806">MNPSHTVDRDTSSWLTRRWPTAVGLAAATAVLLTVADRETAVTCVWVAALCYVAAAALHRPWMAWVAVPAGSVVIAVGEIAGTGRWVLLGATAAVLAAGALIVGGPRRQVVTQSVAGVVYGGLALAALTLDPNAGLVAAGLVLAAHAAWDALHHRRGTVVSRSLAEACMALDLPLGLGLVVLGLAG</sequence>
<reference evidence="2 3" key="1">
    <citation type="journal article" date="2019" name="Int. J. Syst. Evol. Microbiol.">
        <title>The Global Catalogue of Microorganisms (GCM) 10K type strain sequencing project: providing services to taxonomists for standard genome sequencing and annotation.</title>
        <authorList>
            <consortium name="The Broad Institute Genomics Platform"/>
            <consortium name="The Broad Institute Genome Sequencing Center for Infectious Disease"/>
            <person name="Wu L."/>
            <person name="Ma J."/>
        </authorList>
    </citation>
    <scope>NUCLEOTIDE SEQUENCE [LARGE SCALE GENOMIC DNA]</scope>
    <source>
        <strain evidence="2 3">JCM 15933</strain>
    </source>
</reference>
<name>A0ABN1ZNB7_9ACTN</name>
<evidence type="ECO:0000313" key="3">
    <source>
        <dbReference type="Proteomes" id="UP001501470"/>
    </source>
</evidence>
<keyword evidence="1" id="KW-1133">Transmembrane helix</keyword>
<feature type="transmembrane region" description="Helical" evidence="1">
    <location>
        <begin position="83"/>
        <end position="103"/>
    </location>
</feature>
<protein>
    <recommendedName>
        <fullName evidence="4">Integral membrane protein</fullName>
    </recommendedName>
</protein>
<feature type="transmembrane region" description="Helical" evidence="1">
    <location>
        <begin position="19"/>
        <end position="36"/>
    </location>
</feature>
<keyword evidence="3" id="KW-1185">Reference proteome</keyword>